<proteinExistence type="predicted"/>
<sequence length="803" mass="86396">MCTRPGWSQGLVLLRCRLPRAGRRFQRAPLLARRDLVAARRSVSHARECFPLAVPPKPSDCAPGPRLSARRHRAKLAPVLVLTRLATARAPSSRILGKLTSPSRGPTRAGARPRAPSSAFVDAPRSQCARISVRAFTPSTPHARVIGGQVTSESAAVSLSTDWPGRLDSSTRPKTLRDCVAAASARLSRVILGGCRGSESTAIQSHAAATLPSLNSYHKTQRPRNASLRRRARGQPTLPCAHGAGSSARTPSTPSRRAAHGPRPMKMEAVGGLARSMAATARPVVSTPATGRPRRWPVSFQRAEDALRCRCARRAASPTLSTHPPCSPLVCTRATRHEHAALSPSRKERWAHTHHATEYLVAVDSSGTTHGASTSSARLAHPRPRLVALRKAPRWQYAHGASSSARTPSTPSQRAAYGPRPREREAAVGTALVGRAARLSFKGGAPLSARRELVAAPLCLRYRVGGASARPAAQHVDPRVRYRGTTAAPASVLAQCPLPRRVLLLSAPPSAAIVVGSRYTRGSPRGIHMGPRERRFPLLPQLQRSTCRVSIEVAYGRARFGGVACVNVSLRLRFFFLSRGARVPVGSCHVVFEHEACATTSLQLVWNLRYMECIEVAWEACTFVVYISARSTRDERLSRPHLSGTTLAAVTIGRFASQGLPARLTRAATSTDASVVRVPRPSLACGVLPHEYPRCSTPDLSSAARVRVVLSQGSQVACEFSLHPRTTSSRPLVWLRASPQAGLSEFALGVCNGGQDVSPVRVLHVLRYGSARGLACSTLHRPRILRAAGVRAELFAYDPDPLT</sequence>
<organism evidence="2 3">
    <name type="scientific">Mycena albidolilacea</name>
    <dbReference type="NCBI Taxonomy" id="1033008"/>
    <lineage>
        <taxon>Eukaryota</taxon>
        <taxon>Fungi</taxon>
        <taxon>Dikarya</taxon>
        <taxon>Basidiomycota</taxon>
        <taxon>Agaricomycotina</taxon>
        <taxon>Agaricomycetes</taxon>
        <taxon>Agaricomycetidae</taxon>
        <taxon>Agaricales</taxon>
        <taxon>Marasmiineae</taxon>
        <taxon>Mycenaceae</taxon>
        <taxon>Mycena</taxon>
    </lineage>
</organism>
<evidence type="ECO:0000313" key="2">
    <source>
        <dbReference type="EMBL" id="KAJ7363843.1"/>
    </source>
</evidence>
<dbReference type="AlphaFoldDB" id="A0AAD7ANQ1"/>
<reference evidence="2" key="1">
    <citation type="submission" date="2023-03" db="EMBL/GenBank/DDBJ databases">
        <title>Massive genome expansion in bonnet fungi (Mycena s.s.) driven by repeated elements and novel gene families across ecological guilds.</title>
        <authorList>
            <consortium name="Lawrence Berkeley National Laboratory"/>
            <person name="Harder C.B."/>
            <person name="Miyauchi S."/>
            <person name="Viragh M."/>
            <person name="Kuo A."/>
            <person name="Thoen E."/>
            <person name="Andreopoulos B."/>
            <person name="Lu D."/>
            <person name="Skrede I."/>
            <person name="Drula E."/>
            <person name="Henrissat B."/>
            <person name="Morin E."/>
            <person name="Kohler A."/>
            <person name="Barry K."/>
            <person name="LaButti K."/>
            <person name="Morin E."/>
            <person name="Salamov A."/>
            <person name="Lipzen A."/>
            <person name="Mereny Z."/>
            <person name="Hegedus B."/>
            <person name="Baldrian P."/>
            <person name="Stursova M."/>
            <person name="Weitz H."/>
            <person name="Taylor A."/>
            <person name="Grigoriev I.V."/>
            <person name="Nagy L.G."/>
            <person name="Martin F."/>
            <person name="Kauserud H."/>
        </authorList>
    </citation>
    <scope>NUCLEOTIDE SEQUENCE</scope>
    <source>
        <strain evidence="2">CBHHK002</strain>
    </source>
</reference>
<feature type="compositionally biased region" description="Basic residues" evidence="1">
    <location>
        <begin position="219"/>
        <end position="233"/>
    </location>
</feature>
<feature type="compositionally biased region" description="Low complexity" evidence="1">
    <location>
        <begin position="102"/>
        <end position="119"/>
    </location>
</feature>
<comment type="caution">
    <text evidence="2">The sequence shown here is derived from an EMBL/GenBank/DDBJ whole genome shotgun (WGS) entry which is preliminary data.</text>
</comment>
<name>A0AAD7ANQ1_9AGAR</name>
<feature type="region of interest" description="Disordered" evidence="1">
    <location>
        <begin position="213"/>
        <end position="264"/>
    </location>
</feature>
<evidence type="ECO:0000256" key="1">
    <source>
        <dbReference type="SAM" id="MobiDB-lite"/>
    </source>
</evidence>
<dbReference type="EMBL" id="JARIHO010000003">
    <property type="protein sequence ID" value="KAJ7363843.1"/>
    <property type="molecule type" value="Genomic_DNA"/>
</dbReference>
<feature type="compositionally biased region" description="Low complexity" evidence="1">
    <location>
        <begin position="246"/>
        <end position="256"/>
    </location>
</feature>
<accession>A0AAD7ANQ1</accession>
<protein>
    <submittedName>
        <fullName evidence="2">Uncharacterized protein</fullName>
    </submittedName>
</protein>
<evidence type="ECO:0000313" key="3">
    <source>
        <dbReference type="Proteomes" id="UP001218218"/>
    </source>
</evidence>
<gene>
    <name evidence="2" type="ORF">DFH08DRAFT_798307</name>
</gene>
<feature type="compositionally biased region" description="Low complexity" evidence="1">
    <location>
        <begin position="401"/>
        <end position="414"/>
    </location>
</feature>
<dbReference type="Proteomes" id="UP001218218">
    <property type="component" value="Unassembled WGS sequence"/>
</dbReference>
<feature type="region of interest" description="Disordered" evidence="1">
    <location>
        <begin position="95"/>
        <end position="119"/>
    </location>
</feature>
<feature type="region of interest" description="Disordered" evidence="1">
    <location>
        <begin position="397"/>
        <end position="423"/>
    </location>
</feature>
<keyword evidence="3" id="KW-1185">Reference proteome</keyword>